<dbReference type="AlphaFoldDB" id="A0A1N7S7D6"/>
<evidence type="ECO:0000313" key="3">
    <source>
        <dbReference type="Proteomes" id="UP000187012"/>
    </source>
</evidence>
<dbReference type="STRING" id="1247936.BN2475_420053"/>
<feature type="region of interest" description="Disordered" evidence="1">
    <location>
        <begin position="81"/>
        <end position="120"/>
    </location>
</feature>
<gene>
    <name evidence="2" type="ORF">BN2475_420053</name>
</gene>
<feature type="compositionally biased region" description="Low complexity" evidence="1">
    <location>
        <begin position="101"/>
        <end position="120"/>
    </location>
</feature>
<feature type="region of interest" description="Disordered" evidence="1">
    <location>
        <begin position="1"/>
        <end position="20"/>
    </location>
</feature>
<sequence>MNALQRTPATSLTVKPQASVRQTARLPLRLAGEPRDPRATCRDGVPVAAWTERGIAPSSPASEPAFIDRAAEQYGVISPLTHISRDAGAPATASTPPPPTSATADTRATAAAGSAANPAADASELAEQAWQLILDKLAIEQERRGYTSWA</sequence>
<name>A0A1N7S7D6_9BURK</name>
<proteinExistence type="predicted"/>
<accession>A0A1N7S7D6</accession>
<dbReference type="EMBL" id="CYGX02000042">
    <property type="protein sequence ID" value="SIT43324.1"/>
    <property type="molecule type" value="Genomic_DNA"/>
</dbReference>
<evidence type="ECO:0000256" key="1">
    <source>
        <dbReference type="SAM" id="MobiDB-lite"/>
    </source>
</evidence>
<reference evidence="2 3" key="1">
    <citation type="submission" date="2016-12" db="EMBL/GenBank/DDBJ databases">
        <authorList>
            <person name="Song W.-J."/>
            <person name="Kurnit D.M."/>
        </authorList>
    </citation>
    <scope>NUCLEOTIDE SEQUENCE [LARGE SCALE GENOMIC DNA]</scope>
    <source>
        <strain evidence="2 3">STM7296</strain>
    </source>
</reference>
<evidence type="ECO:0000313" key="2">
    <source>
        <dbReference type="EMBL" id="SIT43324.1"/>
    </source>
</evidence>
<keyword evidence="3" id="KW-1185">Reference proteome</keyword>
<dbReference type="Proteomes" id="UP000187012">
    <property type="component" value="Unassembled WGS sequence"/>
</dbReference>
<protein>
    <submittedName>
        <fullName evidence="2">Uncharacterized protein</fullName>
    </submittedName>
</protein>
<organism evidence="2 3">
    <name type="scientific">Paraburkholderia ribeironis</name>
    <dbReference type="NCBI Taxonomy" id="1247936"/>
    <lineage>
        <taxon>Bacteria</taxon>
        <taxon>Pseudomonadati</taxon>
        <taxon>Pseudomonadota</taxon>
        <taxon>Betaproteobacteria</taxon>
        <taxon>Burkholderiales</taxon>
        <taxon>Burkholderiaceae</taxon>
        <taxon>Paraburkholderia</taxon>
    </lineage>
</organism>